<dbReference type="HAMAP" id="MF_01895">
    <property type="entry name" value="RNase_R"/>
    <property type="match status" value="1"/>
</dbReference>
<dbReference type="PROSITE" id="PS50126">
    <property type="entry name" value="S1"/>
    <property type="match status" value="1"/>
</dbReference>
<comment type="caution">
    <text evidence="10">The sequence shown here is derived from an EMBL/GenBank/DDBJ whole genome shotgun (WGS) entry which is preliminary data.</text>
</comment>
<dbReference type="Gene3D" id="2.40.50.140">
    <property type="entry name" value="Nucleic acid-binding proteins"/>
    <property type="match status" value="2"/>
</dbReference>
<dbReference type="EMBL" id="PFBF01000027">
    <property type="protein sequence ID" value="PIR86384.1"/>
    <property type="molecule type" value="Genomic_DNA"/>
</dbReference>
<evidence type="ECO:0000256" key="5">
    <source>
        <dbReference type="ARBA" id="ARBA00022801"/>
    </source>
</evidence>
<dbReference type="Proteomes" id="UP000230706">
    <property type="component" value="Unassembled WGS sequence"/>
</dbReference>
<comment type="similarity">
    <text evidence="8">Belongs to the RNR ribonuclease family. RNase R subfamily.</text>
</comment>
<evidence type="ECO:0000259" key="9">
    <source>
        <dbReference type="PROSITE" id="PS50126"/>
    </source>
</evidence>
<dbReference type="SMART" id="SM00955">
    <property type="entry name" value="RNB"/>
    <property type="match status" value="1"/>
</dbReference>
<dbReference type="InterPro" id="IPR011129">
    <property type="entry name" value="CSD"/>
</dbReference>
<dbReference type="SMART" id="SM00316">
    <property type="entry name" value="S1"/>
    <property type="match status" value="1"/>
</dbReference>
<dbReference type="Pfam" id="PF17876">
    <property type="entry name" value="CSD2"/>
    <property type="match status" value="1"/>
</dbReference>
<dbReference type="InterPro" id="IPR013223">
    <property type="entry name" value="RNase_B_OB_dom"/>
</dbReference>
<dbReference type="EC" id="3.1.13.1" evidence="8"/>
<comment type="subcellular location">
    <subcellularLocation>
        <location evidence="2 8">Cytoplasm</location>
    </subcellularLocation>
</comment>
<dbReference type="GO" id="GO:0005829">
    <property type="term" value="C:cytosol"/>
    <property type="evidence" value="ECO:0007669"/>
    <property type="project" value="TreeGrafter"/>
</dbReference>
<dbReference type="InterPro" id="IPR022966">
    <property type="entry name" value="RNase_II/R_CS"/>
</dbReference>
<keyword evidence="3 8" id="KW-0963">Cytoplasm</keyword>
<dbReference type="Pfam" id="PF00575">
    <property type="entry name" value="S1"/>
    <property type="match status" value="1"/>
</dbReference>
<keyword evidence="6 8" id="KW-0269">Exonuclease</keyword>
<evidence type="ECO:0000313" key="11">
    <source>
        <dbReference type="Proteomes" id="UP000230706"/>
    </source>
</evidence>
<dbReference type="PANTHER" id="PTHR23355">
    <property type="entry name" value="RIBONUCLEASE"/>
    <property type="match status" value="1"/>
</dbReference>
<dbReference type="NCBIfam" id="TIGR00358">
    <property type="entry name" value="3_prime_RNase"/>
    <property type="match status" value="1"/>
</dbReference>
<evidence type="ECO:0000313" key="10">
    <source>
        <dbReference type="EMBL" id="PIR86384.1"/>
    </source>
</evidence>
<comment type="catalytic activity">
    <reaction evidence="1 8">
        <text>Exonucleolytic cleavage in the 3'- to 5'-direction to yield nucleoside 5'-phosphates.</text>
        <dbReference type="EC" id="3.1.13.1"/>
    </reaction>
</comment>
<evidence type="ECO:0000256" key="3">
    <source>
        <dbReference type="ARBA" id="ARBA00022490"/>
    </source>
</evidence>
<dbReference type="PROSITE" id="PS01175">
    <property type="entry name" value="RIBONUCLEASE_II"/>
    <property type="match status" value="1"/>
</dbReference>
<evidence type="ECO:0000256" key="7">
    <source>
        <dbReference type="ARBA" id="ARBA00022884"/>
    </source>
</evidence>
<dbReference type="InterPro" id="IPR012340">
    <property type="entry name" value="NA-bd_OB-fold"/>
</dbReference>
<gene>
    <name evidence="8 10" type="primary">rnr</name>
    <name evidence="10" type="ORF">COU13_01245</name>
</gene>
<dbReference type="InterPro" id="IPR011805">
    <property type="entry name" value="RNase_R"/>
</dbReference>
<evidence type="ECO:0000256" key="4">
    <source>
        <dbReference type="ARBA" id="ARBA00022722"/>
    </source>
</evidence>
<dbReference type="CDD" id="cd04471">
    <property type="entry name" value="S1_RNase_R"/>
    <property type="match status" value="1"/>
</dbReference>
<proteinExistence type="inferred from homology"/>
<dbReference type="InterPro" id="IPR001900">
    <property type="entry name" value="RNase_II/R"/>
</dbReference>
<dbReference type="GO" id="GO:0003723">
    <property type="term" value="F:RNA binding"/>
    <property type="evidence" value="ECO:0007669"/>
    <property type="project" value="UniProtKB-UniRule"/>
</dbReference>
<dbReference type="InterPro" id="IPR040476">
    <property type="entry name" value="CSD2"/>
</dbReference>
<dbReference type="SUPFAM" id="SSF50249">
    <property type="entry name" value="Nucleic acid-binding proteins"/>
    <property type="match status" value="4"/>
</dbReference>
<evidence type="ECO:0000256" key="2">
    <source>
        <dbReference type="ARBA" id="ARBA00004496"/>
    </source>
</evidence>
<name>A0A2H0UJ10_9BACT</name>
<dbReference type="Pfam" id="PF08206">
    <property type="entry name" value="OB_RNB"/>
    <property type="match status" value="1"/>
</dbReference>
<dbReference type="AlphaFoldDB" id="A0A2H0UJ10"/>
<keyword evidence="4 8" id="KW-0540">Nuclease</keyword>
<dbReference type="Pfam" id="PF00773">
    <property type="entry name" value="RNB"/>
    <property type="match status" value="1"/>
</dbReference>
<dbReference type="PANTHER" id="PTHR23355:SF9">
    <property type="entry name" value="DIS3-LIKE EXONUCLEASE 2"/>
    <property type="match status" value="1"/>
</dbReference>
<keyword evidence="7 8" id="KW-0694">RNA-binding</keyword>
<dbReference type="InterPro" id="IPR003029">
    <property type="entry name" value="S1_domain"/>
</dbReference>
<reference evidence="11" key="1">
    <citation type="submission" date="2017-09" db="EMBL/GenBank/DDBJ databases">
        <title>Depth-based differentiation of microbial function through sediment-hosted aquifers and enrichment of novel symbionts in the deep terrestrial subsurface.</title>
        <authorList>
            <person name="Probst A.J."/>
            <person name="Ladd B."/>
            <person name="Jarett J.K."/>
            <person name="Geller-Mcgrath D.E."/>
            <person name="Sieber C.M.K."/>
            <person name="Emerson J.B."/>
            <person name="Anantharaman K."/>
            <person name="Thomas B.C."/>
            <person name="Malmstrom R."/>
            <person name="Stieglmeier M."/>
            <person name="Klingl A."/>
            <person name="Woyke T."/>
            <person name="Ryan C.M."/>
            <person name="Banfield J.F."/>
        </authorList>
    </citation>
    <scope>NUCLEOTIDE SEQUENCE [LARGE SCALE GENOMIC DNA]</scope>
</reference>
<sequence length="648" mass="73398">MKESVVKKDLVDGIIHVTKGGAGFLPHEDFEEDIYIHRRNINIALNGDTVKVSVVKKKKGGRAEGEVVKILKRATEDFVGVLKKGPGSPVFEADDVRMYANIRVKNTGDAKPGDKVVVKIVRWKNTHVDPVGEVTKVLGRAGEHETEMQSVIITHGFSEVFPEEVLKEADEIGKKPAVSQKDIDERRDMRSIPTFTIDPKTAKDFDDAISIQILENGNVEVGIHIADVSHYVQEGTALDKDARKRATSVYLVDRVIPMLPEVLSNDICSLNPGVDRLAFSAIFTISKQYKDSPCTVVDRWFGRSVIRSQHRFTYQSAQEVVDGKEGVFKDELLLADTIAKSLRKEREKRGAISFDTEEIGFELDDKGKPVRVFVKDRLETMKLIEELMLLANREVAEWIGTHCKDKKEHQRTFIYRIHDTPDPDKIEELQIFLKAIGYDLGKDGNQIASKDIDKLLRDVKGKPEEALVQMATLRSMAKAIYSHKNIGHFSLGFQHYTHFTSPIRRYPDIIAHRILWSHLKGPEISKKEIESYQKAAITSSEREVAAVQAERESTKYKQIEFMQDKIGQEFDAIITGITEHGMYLAEKESRAEGMAHISSLKDDYYNYDQKKYALVGKKGKKYQLGDTVKVVLKNASLETRQIDWEVVD</sequence>
<accession>A0A2H0UJ10</accession>
<dbReference type="InterPro" id="IPR050180">
    <property type="entry name" value="RNR_Ribonuclease"/>
</dbReference>
<keyword evidence="5 8" id="KW-0378">Hydrolase</keyword>
<evidence type="ECO:0000256" key="8">
    <source>
        <dbReference type="HAMAP-Rule" id="MF_01895"/>
    </source>
</evidence>
<organism evidence="10 11">
    <name type="scientific">Candidatus Kaiserbacteria bacterium CG10_big_fil_rev_8_21_14_0_10_43_70</name>
    <dbReference type="NCBI Taxonomy" id="1974605"/>
    <lineage>
        <taxon>Bacteria</taxon>
        <taxon>Candidatus Kaiseribacteriota</taxon>
    </lineage>
</organism>
<dbReference type="InterPro" id="IPR004476">
    <property type="entry name" value="RNase_II/RNase_R"/>
</dbReference>
<feature type="domain" description="S1 motif" evidence="9">
    <location>
        <begin position="567"/>
        <end position="647"/>
    </location>
</feature>
<protein>
    <recommendedName>
        <fullName evidence="8">Ribonuclease R</fullName>
        <shortName evidence="8">RNase R</shortName>
        <ecNumber evidence="8">3.1.13.1</ecNumber>
    </recommendedName>
</protein>
<dbReference type="NCBIfam" id="TIGR02063">
    <property type="entry name" value="RNase_R"/>
    <property type="match status" value="1"/>
</dbReference>
<evidence type="ECO:0000256" key="6">
    <source>
        <dbReference type="ARBA" id="ARBA00022839"/>
    </source>
</evidence>
<comment type="function">
    <text evidence="8">3'-5' exoribonuclease that releases 5'-nucleoside monophosphates and is involved in maturation of structured RNAs.</text>
</comment>
<dbReference type="GO" id="GO:0008859">
    <property type="term" value="F:exoribonuclease II activity"/>
    <property type="evidence" value="ECO:0007669"/>
    <property type="project" value="UniProtKB-UniRule"/>
</dbReference>
<dbReference type="GO" id="GO:0006402">
    <property type="term" value="P:mRNA catabolic process"/>
    <property type="evidence" value="ECO:0007669"/>
    <property type="project" value="TreeGrafter"/>
</dbReference>
<evidence type="ECO:0000256" key="1">
    <source>
        <dbReference type="ARBA" id="ARBA00001849"/>
    </source>
</evidence>
<dbReference type="SMART" id="SM00357">
    <property type="entry name" value="CSP"/>
    <property type="match status" value="1"/>
</dbReference>